<evidence type="ECO:0000313" key="8">
    <source>
        <dbReference type="Proteomes" id="UP000712281"/>
    </source>
</evidence>
<keyword evidence="2 4" id="KW-0863">Zinc-finger</keyword>
<dbReference type="PROSITE" id="PS50966">
    <property type="entry name" value="ZF_SWIM"/>
    <property type="match status" value="1"/>
</dbReference>
<feature type="region of interest" description="Disordered" evidence="5">
    <location>
        <begin position="99"/>
        <end position="118"/>
    </location>
</feature>
<proteinExistence type="predicted"/>
<accession>A0A8S9JAF6</accession>
<name>A0A8S9JAF6_BRACR</name>
<dbReference type="InterPro" id="IPR007527">
    <property type="entry name" value="Znf_SWIM"/>
</dbReference>
<dbReference type="Pfam" id="PF04434">
    <property type="entry name" value="SWIM"/>
    <property type="match status" value="1"/>
</dbReference>
<keyword evidence="1" id="KW-0479">Metal-binding</keyword>
<evidence type="ECO:0000256" key="2">
    <source>
        <dbReference type="ARBA" id="ARBA00022771"/>
    </source>
</evidence>
<keyword evidence="3" id="KW-0862">Zinc</keyword>
<dbReference type="GO" id="GO:0008270">
    <property type="term" value="F:zinc ion binding"/>
    <property type="evidence" value="ECO:0007669"/>
    <property type="project" value="UniProtKB-KW"/>
</dbReference>
<dbReference type="InterPro" id="IPR006564">
    <property type="entry name" value="Znf_PMZ"/>
</dbReference>
<evidence type="ECO:0000256" key="5">
    <source>
        <dbReference type="SAM" id="MobiDB-lite"/>
    </source>
</evidence>
<comment type="caution">
    <text evidence="7">The sequence shown here is derived from an EMBL/GenBank/DDBJ whole genome shotgun (WGS) entry which is preliminary data.</text>
</comment>
<evidence type="ECO:0000313" key="7">
    <source>
        <dbReference type="EMBL" id="KAF2579088.1"/>
    </source>
</evidence>
<dbReference type="EMBL" id="QGKW02001660">
    <property type="protein sequence ID" value="KAF2579088.1"/>
    <property type="molecule type" value="Genomic_DNA"/>
</dbReference>
<dbReference type="Proteomes" id="UP000712281">
    <property type="component" value="Unassembled WGS sequence"/>
</dbReference>
<reference evidence="7" key="1">
    <citation type="submission" date="2019-12" db="EMBL/GenBank/DDBJ databases">
        <title>Genome sequencing and annotation of Brassica cretica.</title>
        <authorList>
            <person name="Studholme D.J."/>
            <person name="Sarris P.F."/>
        </authorList>
    </citation>
    <scope>NUCLEOTIDE SEQUENCE</scope>
    <source>
        <strain evidence="7">PFS-001/15</strain>
        <tissue evidence="7">Leaf</tissue>
    </source>
</reference>
<protein>
    <recommendedName>
        <fullName evidence="6">SWIM-type domain-containing protein</fullName>
    </recommendedName>
</protein>
<feature type="region of interest" description="Disordered" evidence="5">
    <location>
        <begin position="213"/>
        <end position="233"/>
    </location>
</feature>
<evidence type="ECO:0000256" key="1">
    <source>
        <dbReference type="ARBA" id="ARBA00022723"/>
    </source>
</evidence>
<evidence type="ECO:0000256" key="3">
    <source>
        <dbReference type="ARBA" id="ARBA00022833"/>
    </source>
</evidence>
<dbReference type="AlphaFoldDB" id="A0A8S9JAF6"/>
<evidence type="ECO:0000256" key="4">
    <source>
        <dbReference type="PROSITE-ProRule" id="PRU00325"/>
    </source>
</evidence>
<evidence type="ECO:0000259" key="6">
    <source>
        <dbReference type="PROSITE" id="PS50966"/>
    </source>
</evidence>
<gene>
    <name evidence="7" type="ORF">F2Q68_00001587</name>
</gene>
<organism evidence="7 8">
    <name type="scientific">Brassica cretica</name>
    <name type="common">Mustard</name>
    <dbReference type="NCBI Taxonomy" id="69181"/>
    <lineage>
        <taxon>Eukaryota</taxon>
        <taxon>Viridiplantae</taxon>
        <taxon>Streptophyta</taxon>
        <taxon>Embryophyta</taxon>
        <taxon>Tracheophyta</taxon>
        <taxon>Spermatophyta</taxon>
        <taxon>Magnoliopsida</taxon>
        <taxon>eudicotyledons</taxon>
        <taxon>Gunneridae</taxon>
        <taxon>Pentapetalae</taxon>
        <taxon>rosids</taxon>
        <taxon>malvids</taxon>
        <taxon>Brassicales</taxon>
        <taxon>Brassicaceae</taxon>
        <taxon>Brassiceae</taxon>
        <taxon>Brassica</taxon>
    </lineage>
</organism>
<sequence length="233" mass="25248">MMVGWFSSRRAVSLSNIGAVTPKVREALTRSFAGSTGSCSCKEFDALKIPCTHAVSAAVTSKMSAETLVAEEYSNNYWGMAYSGTINPVHGGQVGQAEEGGDGMKLLPPRTRRPPGRPRKCRILSAGEIRGSGVFKRRRTCTKCGGLDHNRTFCRNPIYFAVSTGYAVRHLMNAEYEVSAVTSKMSVETLVAEEYSNDYWGMAYSGTINPVHGGQSCQDEEGGDGMKLLPPRT</sequence>
<feature type="domain" description="SWIM-type" evidence="6">
    <location>
        <begin position="24"/>
        <end position="62"/>
    </location>
</feature>
<dbReference type="SMART" id="SM00575">
    <property type="entry name" value="ZnF_PMZ"/>
    <property type="match status" value="1"/>
</dbReference>